<reference evidence="1" key="1">
    <citation type="submission" date="2022-11" db="EMBL/GenBank/DDBJ databases">
        <title>Alteromonas sp. nov., isolated from sea water of the Qingdao.</title>
        <authorList>
            <person name="Wang Q."/>
        </authorList>
    </citation>
    <scope>NUCLEOTIDE SEQUENCE</scope>
    <source>
        <strain evidence="1">ASW11-7</strain>
    </source>
</reference>
<protein>
    <recommendedName>
        <fullName evidence="3">Four helix bundle protein</fullName>
    </recommendedName>
</protein>
<gene>
    <name evidence="1" type="ORF">OPS25_10590</name>
</gene>
<keyword evidence="2" id="KW-1185">Reference proteome</keyword>
<dbReference type="EMBL" id="JAPFRD010000011">
    <property type="protein sequence ID" value="MCW8108940.1"/>
    <property type="molecule type" value="Genomic_DNA"/>
</dbReference>
<evidence type="ECO:0000313" key="2">
    <source>
        <dbReference type="Proteomes" id="UP001142810"/>
    </source>
</evidence>
<dbReference type="RefSeq" id="WP_265617690.1">
    <property type="nucleotide sequence ID" value="NZ_JAPFRD010000011.1"/>
</dbReference>
<accession>A0ABT3P845</accession>
<comment type="caution">
    <text evidence="1">The sequence shown here is derived from an EMBL/GenBank/DDBJ whole genome shotgun (WGS) entry which is preliminary data.</text>
</comment>
<sequence>MRQLTFGKTAEESSDIAFFVNVLELICQVAISELSRYVKCWQEGVN</sequence>
<evidence type="ECO:0008006" key="3">
    <source>
        <dbReference type="Google" id="ProtNLM"/>
    </source>
</evidence>
<evidence type="ECO:0000313" key="1">
    <source>
        <dbReference type="EMBL" id="MCW8108940.1"/>
    </source>
</evidence>
<dbReference type="Proteomes" id="UP001142810">
    <property type="component" value="Unassembled WGS sequence"/>
</dbReference>
<name>A0ABT3P845_9ALTE</name>
<organism evidence="1 2">
    <name type="scientific">Alteromonas aquimaris</name>
    <dbReference type="NCBI Taxonomy" id="2998417"/>
    <lineage>
        <taxon>Bacteria</taxon>
        <taxon>Pseudomonadati</taxon>
        <taxon>Pseudomonadota</taxon>
        <taxon>Gammaproteobacteria</taxon>
        <taxon>Alteromonadales</taxon>
        <taxon>Alteromonadaceae</taxon>
        <taxon>Alteromonas/Salinimonas group</taxon>
        <taxon>Alteromonas</taxon>
    </lineage>
</organism>
<proteinExistence type="predicted"/>